<gene>
    <name evidence="1" type="ORF">NCTC12282_00187</name>
</gene>
<dbReference type="AlphaFoldDB" id="A0A484ZBI9"/>
<proteinExistence type="predicted"/>
<dbReference type="Proteomes" id="UP000373449">
    <property type="component" value="Unassembled WGS sequence"/>
</dbReference>
<reference evidence="1 2" key="1">
    <citation type="submission" date="2019-03" db="EMBL/GenBank/DDBJ databases">
        <authorList>
            <consortium name="Pathogen Informatics"/>
        </authorList>
    </citation>
    <scope>NUCLEOTIDE SEQUENCE [LARGE SCALE GENOMIC DNA]</scope>
    <source>
        <strain evidence="1 2">NCTC12282</strain>
    </source>
</reference>
<dbReference type="EMBL" id="CAADJA010000002">
    <property type="protein sequence ID" value="VFS45315.1"/>
    <property type="molecule type" value="Genomic_DNA"/>
</dbReference>
<name>A0A484ZBI9_9GAMM</name>
<organism evidence="1 2">
    <name type="scientific">Budvicia aquatica</name>
    <dbReference type="NCBI Taxonomy" id="82979"/>
    <lineage>
        <taxon>Bacteria</taxon>
        <taxon>Pseudomonadati</taxon>
        <taxon>Pseudomonadota</taxon>
        <taxon>Gammaproteobacteria</taxon>
        <taxon>Enterobacterales</taxon>
        <taxon>Budviciaceae</taxon>
        <taxon>Budvicia</taxon>
    </lineage>
</organism>
<accession>A0A484ZBI9</accession>
<evidence type="ECO:0000313" key="1">
    <source>
        <dbReference type="EMBL" id="VFS45315.1"/>
    </source>
</evidence>
<evidence type="ECO:0000313" key="2">
    <source>
        <dbReference type="Proteomes" id="UP000373449"/>
    </source>
</evidence>
<protein>
    <submittedName>
        <fullName evidence="1">Uncharacterized protein</fullName>
    </submittedName>
</protein>
<sequence length="73" mass="8111">MAEVITKIRCPFLMRFSYKGVVNKLRLPLTNQVNVKLSIVEVTKILLTTSVLIGAPSVRMQAPLTLLSLMLTP</sequence>